<feature type="domain" description="BON" evidence="1">
    <location>
        <begin position="23"/>
        <end position="68"/>
    </location>
</feature>
<dbReference type="AlphaFoldDB" id="D8P4I1"/>
<reference evidence="2" key="2">
    <citation type="submission" date="2010-02" db="EMBL/GenBank/DDBJ databases">
        <authorList>
            <person name="Genoscope - CEA"/>
        </authorList>
    </citation>
    <scope>NUCLEOTIDE SEQUENCE</scope>
    <source>
        <strain evidence="2">CFBP2957</strain>
        <plasmid evidence="2">RCFBPv3_mp</plasmid>
    </source>
</reference>
<evidence type="ECO:0000313" key="2">
    <source>
        <dbReference type="EMBL" id="CBJ53817.1"/>
    </source>
</evidence>
<name>D8P4I1_RALSL</name>
<dbReference type="InterPro" id="IPR007055">
    <property type="entry name" value="BON_dom"/>
</dbReference>
<dbReference type="RefSeq" id="WP_013208320.1">
    <property type="nucleotide sequence ID" value="NC_014309.1"/>
</dbReference>
<gene>
    <name evidence="2" type="ORF">RCFBP_mp20391</name>
</gene>
<accession>D8P4I1</accession>
<evidence type="ECO:0000259" key="1">
    <source>
        <dbReference type="Pfam" id="PF04972"/>
    </source>
</evidence>
<reference evidence="2" key="1">
    <citation type="journal article" date="2010" name="BMC Genomics">
        <title>Genomes of three tomato pathogens within the Ralstonia solanacearum species complex reveal significant evolutionary divergence.</title>
        <authorList>
            <person name="Remenant B."/>
            <person name="Coupat-Goutaland B."/>
            <person name="Guidot A."/>
            <person name="Cellier G."/>
            <person name="Wicker E."/>
            <person name="Allen C."/>
            <person name="Fegan M."/>
            <person name="Pruvost O."/>
            <person name="Elbaz M."/>
            <person name="Calteau A."/>
            <person name="Salvignol G."/>
            <person name="Mornico D."/>
            <person name="Mangenot S."/>
            <person name="Barbe V."/>
            <person name="Medigue C."/>
            <person name="Prior P."/>
        </authorList>
    </citation>
    <scope>NUCLEOTIDE SEQUENCE [LARGE SCALE GENOMIC DNA]</scope>
    <source>
        <strain evidence="2">CFBP2957</strain>
        <plasmid evidence="2">RCFBPv3_mp</plasmid>
    </source>
</reference>
<geneLocation type="plasmid" evidence="2">
    <name>RCFBPv3_mp</name>
</geneLocation>
<dbReference type="Pfam" id="PF04972">
    <property type="entry name" value="BON"/>
    <property type="match status" value="1"/>
</dbReference>
<sequence length="145" mass="15593">MTCANAILARTAFQWFAPDCHGTVKVRVEDGRVYLTGHAGNAHRFPNVETALRHVPGVACTENAIVIGMQSSTTMATRSRARHGKAVPACMERATIPGRHNVEIAIACHGNEVPHRHGTAVWIAGINGWGLLHAFRATASRRAAP</sequence>
<dbReference type="PATRIC" id="fig|859656.5.peg.4206"/>
<organism evidence="2">
    <name type="scientific">Ralstonia solanacearum CFBP2957</name>
    <dbReference type="NCBI Taxonomy" id="859656"/>
    <lineage>
        <taxon>Bacteria</taxon>
        <taxon>Pseudomonadati</taxon>
        <taxon>Pseudomonadota</taxon>
        <taxon>Betaproteobacteria</taxon>
        <taxon>Burkholderiales</taxon>
        <taxon>Burkholderiaceae</taxon>
        <taxon>Ralstonia</taxon>
        <taxon>Ralstonia solanacearum species complex</taxon>
    </lineage>
</organism>
<keyword evidence="2" id="KW-0614">Plasmid</keyword>
<proteinExistence type="predicted"/>
<dbReference type="EMBL" id="FP885907">
    <property type="protein sequence ID" value="CBJ53817.1"/>
    <property type="molecule type" value="Genomic_DNA"/>
</dbReference>
<protein>
    <recommendedName>
        <fullName evidence="1">BON domain-containing protein</fullName>
    </recommendedName>
</protein>
<dbReference type="Gene3D" id="3.30.1340.30">
    <property type="match status" value="1"/>
</dbReference>